<dbReference type="EMBL" id="QBIY01012685">
    <property type="protein sequence ID" value="RXN19150.1"/>
    <property type="molecule type" value="Genomic_DNA"/>
</dbReference>
<protein>
    <submittedName>
        <fullName evidence="1">Uncharacterized protein</fullName>
    </submittedName>
</protein>
<proteinExistence type="predicted"/>
<evidence type="ECO:0000313" key="2">
    <source>
        <dbReference type="Proteomes" id="UP000290572"/>
    </source>
</evidence>
<sequence>MRAKVVLGRIIGTVMFESCGAYRSEVPEFGTGLANYKQTVKHKHCTPSFNSWIRIVLQNVNVLMHCKAKCKEVKEGEIEEDEVGEFESEEVQEVEFEEGDFEEVKEVEFEKVKEFKFEGRFEEFIVEFEELKYEKVKSKGGEFEEVKFEEGEFEVNFEVVT</sequence>
<evidence type="ECO:0000313" key="1">
    <source>
        <dbReference type="EMBL" id="RXN19150.1"/>
    </source>
</evidence>
<organism evidence="1 2">
    <name type="scientific">Labeo rohita</name>
    <name type="common">Indian major carp</name>
    <name type="synonym">Cyprinus rohita</name>
    <dbReference type="NCBI Taxonomy" id="84645"/>
    <lineage>
        <taxon>Eukaryota</taxon>
        <taxon>Metazoa</taxon>
        <taxon>Chordata</taxon>
        <taxon>Craniata</taxon>
        <taxon>Vertebrata</taxon>
        <taxon>Euteleostomi</taxon>
        <taxon>Actinopterygii</taxon>
        <taxon>Neopterygii</taxon>
        <taxon>Teleostei</taxon>
        <taxon>Ostariophysi</taxon>
        <taxon>Cypriniformes</taxon>
        <taxon>Cyprinidae</taxon>
        <taxon>Labeoninae</taxon>
        <taxon>Labeonini</taxon>
        <taxon>Labeo</taxon>
    </lineage>
</organism>
<keyword evidence="2" id="KW-1185">Reference proteome</keyword>
<comment type="caution">
    <text evidence="1">The sequence shown here is derived from an EMBL/GenBank/DDBJ whole genome shotgun (WGS) entry which is preliminary data.</text>
</comment>
<dbReference type="AlphaFoldDB" id="A0A498MG86"/>
<gene>
    <name evidence="1" type="ORF">ROHU_007446</name>
</gene>
<dbReference type="Proteomes" id="UP000290572">
    <property type="component" value="Unassembled WGS sequence"/>
</dbReference>
<accession>A0A498MG86</accession>
<reference evidence="1 2" key="1">
    <citation type="submission" date="2018-03" db="EMBL/GenBank/DDBJ databases">
        <title>Draft genome sequence of Rohu Carp (Labeo rohita).</title>
        <authorList>
            <person name="Das P."/>
            <person name="Kushwaha B."/>
            <person name="Joshi C.G."/>
            <person name="Kumar D."/>
            <person name="Nagpure N.S."/>
            <person name="Sahoo L."/>
            <person name="Das S.P."/>
            <person name="Bit A."/>
            <person name="Patnaik S."/>
            <person name="Meher P.K."/>
            <person name="Jayasankar P."/>
            <person name="Koringa P.G."/>
            <person name="Patel N.V."/>
            <person name="Hinsu A.T."/>
            <person name="Kumar R."/>
            <person name="Pandey M."/>
            <person name="Agarwal S."/>
            <person name="Srivastava S."/>
            <person name="Singh M."/>
            <person name="Iquebal M.A."/>
            <person name="Jaiswal S."/>
            <person name="Angadi U.B."/>
            <person name="Kumar N."/>
            <person name="Raza M."/>
            <person name="Shah T.M."/>
            <person name="Rai A."/>
            <person name="Jena J.K."/>
        </authorList>
    </citation>
    <scope>NUCLEOTIDE SEQUENCE [LARGE SCALE GENOMIC DNA]</scope>
    <source>
        <strain evidence="1">DASCIFA01</strain>
        <tissue evidence="1">Testis</tissue>
    </source>
</reference>
<name>A0A498MG86_LABRO</name>